<evidence type="ECO:0000313" key="1">
    <source>
        <dbReference type="EMBL" id="NER29494.1"/>
    </source>
</evidence>
<gene>
    <name evidence="1" type="ORF">F6J89_18180</name>
</gene>
<proteinExistence type="predicted"/>
<name>A0A6B3NHJ9_9CYAN</name>
<accession>A0A6B3NHJ9</accession>
<sequence>MTPAQIPLYSELEPLEFCDKWLGLDSLPSEEATLQKGHGYRSRCNRLLSEVFGLSPNTVRQWGSGFRRMPKKHRAKLGKLLFYRKIEELHLTCRHATTCTVQIIFSGGGF</sequence>
<comment type="caution">
    <text evidence="1">The sequence shown here is derived from an EMBL/GenBank/DDBJ whole genome shotgun (WGS) entry which is preliminary data.</text>
</comment>
<dbReference type="AlphaFoldDB" id="A0A6B3NHJ9"/>
<dbReference type="EMBL" id="JAAHFQ010000376">
    <property type="protein sequence ID" value="NER29494.1"/>
    <property type="molecule type" value="Genomic_DNA"/>
</dbReference>
<protein>
    <submittedName>
        <fullName evidence="1">Uncharacterized protein</fullName>
    </submittedName>
</protein>
<reference evidence="1" key="1">
    <citation type="submission" date="2019-11" db="EMBL/GenBank/DDBJ databases">
        <title>Genomic insights into an expanded diversity of filamentous marine cyanobacteria reveals the extraordinary biosynthetic potential of Moorea and Okeania.</title>
        <authorList>
            <person name="Ferreira Leao T."/>
            <person name="Wang M."/>
            <person name="Moss N."/>
            <person name="Da Silva R."/>
            <person name="Sanders J."/>
            <person name="Nurk S."/>
            <person name="Gurevich A."/>
            <person name="Humphrey G."/>
            <person name="Reher R."/>
            <person name="Zhu Q."/>
            <person name="Belda-Ferre P."/>
            <person name="Glukhov E."/>
            <person name="Rex R."/>
            <person name="Dorrestein P.C."/>
            <person name="Knight R."/>
            <person name="Pevzner P."/>
            <person name="Gerwick W.H."/>
            <person name="Gerwick L."/>
        </authorList>
    </citation>
    <scope>NUCLEOTIDE SEQUENCE</scope>
    <source>
        <strain evidence="1">SIO1C4</strain>
    </source>
</reference>
<organism evidence="1">
    <name type="scientific">Symploca sp. SIO1C4</name>
    <dbReference type="NCBI Taxonomy" id="2607765"/>
    <lineage>
        <taxon>Bacteria</taxon>
        <taxon>Bacillati</taxon>
        <taxon>Cyanobacteriota</taxon>
        <taxon>Cyanophyceae</taxon>
        <taxon>Coleofasciculales</taxon>
        <taxon>Coleofasciculaceae</taxon>
        <taxon>Symploca</taxon>
    </lineage>
</organism>